<sequence length="83" mass="9297">MATLMLENGADIRFIQGMLSHACLTTAQIYTQVSIRQLKAIHAVTHPGKLPESVKRRLEEDPEPTVEDLLAQLELEAEEDPED</sequence>
<dbReference type="RefSeq" id="WP_394365873.1">
    <property type="nucleotide sequence ID" value="NZ_AP027081.1"/>
</dbReference>
<protein>
    <recommendedName>
        <fullName evidence="2">Tyr recombinase domain-containing protein</fullName>
    </recommendedName>
</protein>
<dbReference type="GO" id="GO:0015074">
    <property type="term" value="P:DNA integration"/>
    <property type="evidence" value="ECO:0007669"/>
    <property type="project" value="InterPro"/>
</dbReference>
<dbReference type="InterPro" id="IPR002104">
    <property type="entry name" value="Integrase_catalytic"/>
</dbReference>
<keyword evidence="1" id="KW-0233">DNA recombination</keyword>
<organism evidence="3 4">
    <name type="scientific">Mesoterricola sediminis</name>
    <dbReference type="NCBI Taxonomy" id="2927980"/>
    <lineage>
        <taxon>Bacteria</taxon>
        <taxon>Pseudomonadati</taxon>
        <taxon>Acidobacteriota</taxon>
        <taxon>Holophagae</taxon>
        <taxon>Holophagales</taxon>
        <taxon>Holophagaceae</taxon>
        <taxon>Mesoterricola</taxon>
    </lineage>
</organism>
<dbReference type="KEGG" id="msea:METESE_04390"/>
<dbReference type="InterPro" id="IPR011010">
    <property type="entry name" value="DNA_brk_join_enz"/>
</dbReference>
<proteinExistence type="predicted"/>
<dbReference type="GO" id="GO:0003677">
    <property type="term" value="F:DNA binding"/>
    <property type="evidence" value="ECO:0007669"/>
    <property type="project" value="InterPro"/>
</dbReference>
<dbReference type="InterPro" id="IPR013762">
    <property type="entry name" value="Integrase-like_cat_sf"/>
</dbReference>
<dbReference type="GO" id="GO:0006310">
    <property type="term" value="P:DNA recombination"/>
    <property type="evidence" value="ECO:0007669"/>
    <property type="project" value="UniProtKB-KW"/>
</dbReference>
<gene>
    <name evidence="3" type="ORF">METESE_04390</name>
</gene>
<evidence type="ECO:0000259" key="2">
    <source>
        <dbReference type="PROSITE" id="PS51898"/>
    </source>
</evidence>
<dbReference type="Proteomes" id="UP001228113">
    <property type="component" value="Chromosome"/>
</dbReference>
<reference evidence="3" key="1">
    <citation type="journal article" date="2023" name="Int. J. Syst. Evol. Microbiol.">
        <title>Mesoterricola silvestris gen. nov., sp. nov., Mesoterricola sediminis sp. nov., Geothrix oryzae sp. nov., Geothrix edaphica sp. nov., Geothrix rubra sp. nov., and Geothrix limicola sp. nov., six novel members of Acidobacteriota isolated from soils.</title>
        <authorList>
            <person name="Itoh H."/>
            <person name="Sugisawa Y."/>
            <person name="Mise K."/>
            <person name="Xu Z."/>
            <person name="Kuniyasu M."/>
            <person name="Ushijima N."/>
            <person name="Kawano K."/>
            <person name="Kobayashi E."/>
            <person name="Shiratori Y."/>
            <person name="Masuda Y."/>
            <person name="Senoo K."/>
        </authorList>
    </citation>
    <scope>NUCLEOTIDE SEQUENCE</scope>
    <source>
        <strain evidence="3">W786</strain>
    </source>
</reference>
<dbReference type="PROSITE" id="PS51898">
    <property type="entry name" value="TYR_RECOMBINASE"/>
    <property type="match status" value="1"/>
</dbReference>
<accession>A0AA48H0Z0</accession>
<evidence type="ECO:0000313" key="4">
    <source>
        <dbReference type="Proteomes" id="UP001228113"/>
    </source>
</evidence>
<dbReference type="AlphaFoldDB" id="A0AA48H0Z0"/>
<dbReference type="SUPFAM" id="SSF56349">
    <property type="entry name" value="DNA breaking-rejoining enzymes"/>
    <property type="match status" value="1"/>
</dbReference>
<dbReference type="EMBL" id="AP027081">
    <property type="protein sequence ID" value="BDU75481.1"/>
    <property type="molecule type" value="Genomic_DNA"/>
</dbReference>
<keyword evidence="4" id="KW-1185">Reference proteome</keyword>
<feature type="domain" description="Tyr recombinase" evidence="2">
    <location>
        <begin position="1"/>
        <end position="43"/>
    </location>
</feature>
<dbReference type="Gene3D" id="1.10.443.10">
    <property type="entry name" value="Intergrase catalytic core"/>
    <property type="match status" value="1"/>
</dbReference>
<evidence type="ECO:0000313" key="3">
    <source>
        <dbReference type="EMBL" id="BDU75481.1"/>
    </source>
</evidence>
<name>A0AA48H0Z0_9BACT</name>
<evidence type="ECO:0000256" key="1">
    <source>
        <dbReference type="ARBA" id="ARBA00023172"/>
    </source>
</evidence>